<reference evidence="4 5" key="1">
    <citation type="submission" date="2017-10" db="EMBL/GenBank/DDBJ databases">
        <title>Comparative genomics in systemic dimorphic fungi from Ajellomycetaceae.</title>
        <authorList>
            <person name="Munoz J.F."/>
            <person name="Mcewen J.G."/>
            <person name="Clay O.K."/>
            <person name="Cuomo C.A."/>
        </authorList>
    </citation>
    <scope>NUCLEOTIDE SEQUENCE [LARGE SCALE GENOMIC DNA]</scope>
    <source>
        <strain evidence="4 5">UAMH7299</strain>
    </source>
</reference>
<proteinExistence type="inferred from homology"/>
<dbReference type="InterPro" id="IPR036291">
    <property type="entry name" value="NAD(P)-bd_dom_sf"/>
</dbReference>
<dbReference type="Gene3D" id="3.40.50.720">
    <property type="entry name" value="NAD(P)-binding Rossmann-like Domain"/>
    <property type="match status" value="1"/>
</dbReference>
<comment type="caution">
    <text evidence="4">The sequence shown here is derived from an EMBL/GenBank/DDBJ whole genome shotgun (WGS) entry which is preliminary data.</text>
</comment>
<dbReference type="InterPro" id="IPR002347">
    <property type="entry name" value="SDR_fam"/>
</dbReference>
<dbReference type="PANTHER" id="PTHR44229:SF4">
    <property type="entry name" value="15-HYDROXYPROSTAGLANDIN DEHYDROGENASE [NAD(+)]"/>
    <property type="match status" value="1"/>
</dbReference>
<sequence length="282" mass="29794">MAPTPTAIITGGGSGIGFAVAEFLVQKRWRVLIVDVVESRCEQAAQKLGCSCATADISDYDQQVQVFEKAWKEFGKLDFVFANAGLTDTFPFYKPVAAYPPPRPDLKAGDVNFTGTIYTCYLAMQYFRRNPAGSSGTLIATSSGAGVYSAPPIPVYAAAKHAVVGLVRAIAPVLAKEGIFVHAILPGAVATNVVDPKSMEGFGDTIYTPVGDIVNAVDALLLGEFAKAGITGRIIEVSRGSLHHRDQPAYCDETMASVMQLLAVADEIKSTNTGDAVSGIKL</sequence>
<dbReference type="AlphaFoldDB" id="A0A2B7YCY1"/>
<keyword evidence="3" id="KW-0560">Oxidoreductase</keyword>
<evidence type="ECO:0000256" key="2">
    <source>
        <dbReference type="ARBA" id="ARBA00022857"/>
    </source>
</evidence>
<dbReference type="STRING" id="1447883.A0A2B7YCY1"/>
<evidence type="ECO:0000256" key="1">
    <source>
        <dbReference type="ARBA" id="ARBA00006484"/>
    </source>
</evidence>
<dbReference type="InterPro" id="IPR020904">
    <property type="entry name" value="Sc_DH/Rdtase_CS"/>
</dbReference>
<dbReference type="Pfam" id="PF00106">
    <property type="entry name" value="adh_short"/>
    <property type="match status" value="1"/>
</dbReference>
<comment type="similarity">
    <text evidence="1">Belongs to the short-chain dehydrogenases/reductases (SDR) family.</text>
</comment>
<name>A0A2B7YCY1_POLH7</name>
<keyword evidence="5" id="KW-1185">Reference proteome</keyword>
<dbReference type="PROSITE" id="PS00061">
    <property type="entry name" value="ADH_SHORT"/>
    <property type="match status" value="1"/>
</dbReference>
<keyword evidence="2" id="KW-0521">NADP</keyword>
<evidence type="ECO:0000313" key="5">
    <source>
        <dbReference type="Proteomes" id="UP000224634"/>
    </source>
</evidence>
<dbReference type="PANTHER" id="PTHR44229">
    <property type="entry name" value="15-HYDROXYPROSTAGLANDIN DEHYDROGENASE [NAD(+)]"/>
    <property type="match status" value="1"/>
</dbReference>
<dbReference type="EMBL" id="PDNA01000052">
    <property type="protein sequence ID" value="PGH19125.1"/>
    <property type="molecule type" value="Genomic_DNA"/>
</dbReference>
<protein>
    <submittedName>
        <fullName evidence="4">Uncharacterized protein</fullName>
    </submittedName>
</protein>
<dbReference type="SUPFAM" id="SSF51735">
    <property type="entry name" value="NAD(P)-binding Rossmann-fold domains"/>
    <property type="match status" value="1"/>
</dbReference>
<evidence type="ECO:0000313" key="4">
    <source>
        <dbReference type="EMBL" id="PGH19125.1"/>
    </source>
</evidence>
<gene>
    <name evidence="4" type="ORF">AJ80_04203</name>
</gene>
<dbReference type="GO" id="GO:0005737">
    <property type="term" value="C:cytoplasm"/>
    <property type="evidence" value="ECO:0007669"/>
    <property type="project" value="TreeGrafter"/>
</dbReference>
<dbReference type="PRINTS" id="PR00081">
    <property type="entry name" value="GDHRDH"/>
</dbReference>
<dbReference type="GO" id="GO:0016616">
    <property type="term" value="F:oxidoreductase activity, acting on the CH-OH group of donors, NAD or NADP as acceptor"/>
    <property type="evidence" value="ECO:0007669"/>
    <property type="project" value="TreeGrafter"/>
</dbReference>
<accession>A0A2B7YCY1</accession>
<dbReference type="OrthoDB" id="37659at2759"/>
<dbReference type="Proteomes" id="UP000224634">
    <property type="component" value="Unassembled WGS sequence"/>
</dbReference>
<organism evidence="4 5">
    <name type="scientific">Polytolypa hystricis (strain UAMH7299)</name>
    <dbReference type="NCBI Taxonomy" id="1447883"/>
    <lineage>
        <taxon>Eukaryota</taxon>
        <taxon>Fungi</taxon>
        <taxon>Dikarya</taxon>
        <taxon>Ascomycota</taxon>
        <taxon>Pezizomycotina</taxon>
        <taxon>Eurotiomycetes</taxon>
        <taxon>Eurotiomycetidae</taxon>
        <taxon>Onygenales</taxon>
        <taxon>Onygenales incertae sedis</taxon>
        <taxon>Polytolypa</taxon>
    </lineage>
</organism>
<evidence type="ECO:0000256" key="3">
    <source>
        <dbReference type="ARBA" id="ARBA00023002"/>
    </source>
</evidence>